<dbReference type="RefSeq" id="WP_050430743.1">
    <property type="nucleotide sequence ID" value="NZ_CP012159.1"/>
</dbReference>
<organism evidence="1 2">
    <name type="scientific">Chondromyces crocatus</name>
    <dbReference type="NCBI Taxonomy" id="52"/>
    <lineage>
        <taxon>Bacteria</taxon>
        <taxon>Pseudomonadati</taxon>
        <taxon>Myxococcota</taxon>
        <taxon>Polyangia</taxon>
        <taxon>Polyangiales</taxon>
        <taxon>Polyangiaceae</taxon>
        <taxon>Chondromyces</taxon>
    </lineage>
</organism>
<dbReference type="Proteomes" id="UP000067626">
    <property type="component" value="Chromosome"/>
</dbReference>
<reference evidence="1 2" key="1">
    <citation type="submission" date="2015-07" db="EMBL/GenBank/DDBJ databases">
        <title>Genome analysis of myxobacterium Chondromyces crocatus Cm c5 reveals a high potential for natural compound synthesis and the genetic basis for the loss of fruiting body formation.</title>
        <authorList>
            <person name="Zaburannyi N."/>
            <person name="Bunk B."/>
            <person name="Maier J."/>
            <person name="Overmann J."/>
            <person name="Mueller R."/>
        </authorList>
    </citation>
    <scope>NUCLEOTIDE SEQUENCE [LARGE SCALE GENOMIC DNA]</scope>
    <source>
        <strain evidence="1 2">Cm c5</strain>
    </source>
</reference>
<name>A0A0K1ED82_CHOCO</name>
<dbReference type="EMBL" id="CP012159">
    <property type="protein sequence ID" value="AKT38533.1"/>
    <property type="molecule type" value="Genomic_DNA"/>
</dbReference>
<dbReference type="OrthoDB" id="511394at2"/>
<dbReference type="AlphaFoldDB" id="A0A0K1ED82"/>
<gene>
    <name evidence="1" type="ORF">CMC5_026800</name>
</gene>
<keyword evidence="2" id="KW-1185">Reference proteome</keyword>
<protein>
    <submittedName>
        <fullName evidence="1">Uncharacterized protein</fullName>
    </submittedName>
</protein>
<evidence type="ECO:0000313" key="1">
    <source>
        <dbReference type="EMBL" id="AKT38533.1"/>
    </source>
</evidence>
<dbReference type="KEGG" id="ccro:CMC5_026800"/>
<evidence type="ECO:0000313" key="2">
    <source>
        <dbReference type="Proteomes" id="UP000067626"/>
    </source>
</evidence>
<dbReference type="STRING" id="52.CMC5_026800"/>
<sequence>MNPTTYEGAFAELPPPGYHVISRLEPAGAAPLSIDVIKLPVLERRGRELVCEYENLTDDIHDELAVALIIDVILGEFTDHYYRDQVDTISFINQQTLTRRTMPYPR</sequence>
<accession>A0A0K1ED82</accession>
<proteinExistence type="predicted"/>